<evidence type="ECO:0000256" key="2">
    <source>
        <dbReference type="ARBA" id="ARBA00023015"/>
    </source>
</evidence>
<reference evidence="6" key="1">
    <citation type="submission" date="2024-06" db="EMBL/GenBank/DDBJ databases">
        <title>Methylostella associata gen. nov., sp. nov., a novel Ancalomicrobiaceae-affiliated facultatively methylotrophic bacteria that feed on methanotrophs of the genus Methylococcus.</title>
        <authorList>
            <person name="Saltykova V."/>
            <person name="Danilova O.V."/>
            <person name="Oshkin I.Y."/>
            <person name="Belova S.E."/>
            <person name="Pimenov N.V."/>
            <person name="Dedysh S.N."/>
        </authorList>
    </citation>
    <scope>NUCLEOTIDE SEQUENCE</scope>
    <source>
        <strain evidence="6">S20</strain>
    </source>
</reference>
<evidence type="ECO:0000313" key="6">
    <source>
        <dbReference type="EMBL" id="XBY43431.1"/>
    </source>
</evidence>
<dbReference type="Pfam" id="PF13411">
    <property type="entry name" value="MerR_1"/>
    <property type="match status" value="1"/>
</dbReference>
<keyword evidence="2" id="KW-0805">Transcription regulation</keyword>
<keyword evidence="4" id="KW-0804">Transcription</keyword>
<dbReference type="PANTHER" id="PTHR30204">
    <property type="entry name" value="REDOX-CYCLING DRUG-SENSING TRANSCRIPTIONAL ACTIVATOR SOXR"/>
    <property type="match status" value="1"/>
</dbReference>
<name>A0AAU7X7K3_9HYPH</name>
<keyword evidence="1" id="KW-0678">Repressor</keyword>
<dbReference type="PANTHER" id="PTHR30204:SF69">
    <property type="entry name" value="MERR-FAMILY TRANSCRIPTIONAL REGULATOR"/>
    <property type="match status" value="1"/>
</dbReference>
<protein>
    <submittedName>
        <fullName evidence="6">MerR family transcriptional regulator</fullName>
    </submittedName>
</protein>
<dbReference type="KEGG" id="mflg:ABS361_15210"/>
<dbReference type="RefSeq" id="WP_407048530.1">
    <property type="nucleotide sequence ID" value="NZ_CP158568.1"/>
</dbReference>
<dbReference type="CDD" id="cd00592">
    <property type="entry name" value="HTH_MerR-like"/>
    <property type="match status" value="1"/>
</dbReference>
<organism evidence="6">
    <name type="scientific">Methyloraptor flagellatus</name>
    <dbReference type="NCBI Taxonomy" id="3162530"/>
    <lineage>
        <taxon>Bacteria</taxon>
        <taxon>Pseudomonadati</taxon>
        <taxon>Pseudomonadota</taxon>
        <taxon>Alphaproteobacteria</taxon>
        <taxon>Hyphomicrobiales</taxon>
        <taxon>Ancalomicrobiaceae</taxon>
        <taxon>Methyloraptor</taxon>
    </lineage>
</organism>
<evidence type="ECO:0000259" key="5">
    <source>
        <dbReference type="PROSITE" id="PS50937"/>
    </source>
</evidence>
<gene>
    <name evidence="6" type="ORF">ABS361_15210</name>
</gene>
<evidence type="ECO:0000256" key="1">
    <source>
        <dbReference type="ARBA" id="ARBA00022491"/>
    </source>
</evidence>
<dbReference type="AlphaFoldDB" id="A0AAU7X7K3"/>
<dbReference type="SUPFAM" id="SSF46955">
    <property type="entry name" value="Putative DNA-binding domain"/>
    <property type="match status" value="1"/>
</dbReference>
<dbReference type="PRINTS" id="PR00040">
    <property type="entry name" value="HTHMERR"/>
</dbReference>
<dbReference type="InterPro" id="IPR009061">
    <property type="entry name" value="DNA-bd_dom_put_sf"/>
</dbReference>
<sequence length="180" mass="19929">MLRPVRLICHECGSTIEGACPIRLDHGPWSRDLPMLIGEFAERAGLSQDTVRFYVRKGLLRPQTGARGGRNPYQIFSERDVSIAMMIRFAQSLGMPLKEIAEIASELLDDGLSAEREIEIIDLQVSRLEQKAADLAALLGYLRVKRDWMARGKPDAEPRFAEAAPCLAAITAPPSGDGRR</sequence>
<dbReference type="GO" id="GO:0003700">
    <property type="term" value="F:DNA-binding transcription factor activity"/>
    <property type="evidence" value="ECO:0007669"/>
    <property type="project" value="InterPro"/>
</dbReference>
<dbReference type="InterPro" id="IPR047057">
    <property type="entry name" value="MerR_fam"/>
</dbReference>
<evidence type="ECO:0000256" key="3">
    <source>
        <dbReference type="ARBA" id="ARBA00023125"/>
    </source>
</evidence>
<accession>A0AAU7X7K3</accession>
<dbReference type="GO" id="GO:0003677">
    <property type="term" value="F:DNA binding"/>
    <property type="evidence" value="ECO:0007669"/>
    <property type="project" value="UniProtKB-KW"/>
</dbReference>
<dbReference type="InterPro" id="IPR000551">
    <property type="entry name" value="MerR-type_HTH_dom"/>
</dbReference>
<proteinExistence type="predicted"/>
<evidence type="ECO:0000256" key="4">
    <source>
        <dbReference type="ARBA" id="ARBA00023163"/>
    </source>
</evidence>
<dbReference type="SMART" id="SM00422">
    <property type="entry name" value="HTH_MERR"/>
    <property type="match status" value="1"/>
</dbReference>
<feature type="domain" description="HTH merR-type" evidence="5">
    <location>
        <begin position="37"/>
        <end position="106"/>
    </location>
</feature>
<keyword evidence="3" id="KW-0238">DNA-binding</keyword>
<dbReference type="Gene3D" id="1.10.1660.10">
    <property type="match status" value="1"/>
</dbReference>
<dbReference type="PROSITE" id="PS50937">
    <property type="entry name" value="HTH_MERR_2"/>
    <property type="match status" value="1"/>
</dbReference>
<dbReference type="EMBL" id="CP158568">
    <property type="protein sequence ID" value="XBY43431.1"/>
    <property type="molecule type" value="Genomic_DNA"/>
</dbReference>